<keyword evidence="3" id="KW-1185">Reference proteome</keyword>
<keyword evidence="1" id="KW-0732">Signal</keyword>
<protein>
    <submittedName>
        <fullName evidence="2">DUF4450 domain-containing protein</fullName>
    </submittedName>
</protein>
<dbReference type="Pfam" id="PF14614">
    <property type="entry name" value="DUF4450"/>
    <property type="match status" value="1"/>
</dbReference>
<evidence type="ECO:0000313" key="2">
    <source>
        <dbReference type="EMBL" id="QBE62719.1"/>
    </source>
</evidence>
<evidence type="ECO:0000256" key="1">
    <source>
        <dbReference type="SAM" id="SignalP"/>
    </source>
</evidence>
<dbReference type="InterPro" id="IPR028028">
    <property type="entry name" value="DUF4450"/>
</dbReference>
<dbReference type="Proteomes" id="UP000290637">
    <property type="component" value="Chromosome"/>
</dbReference>
<feature type="chain" id="PRO_5020525350" evidence="1">
    <location>
        <begin position="26"/>
        <end position="1121"/>
    </location>
</feature>
<dbReference type="RefSeq" id="WP_130185853.1">
    <property type="nucleotide sequence ID" value="NZ_CP035913.1"/>
</dbReference>
<proteinExistence type="predicted"/>
<reference evidence="2 3" key="1">
    <citation type="submission" date="2019-02" db="EMBL/GenBank/DDBJ databases">
        <title>Draft Genome Sequences of Six Type Strains of the Genus Massilia.</title>
        <authorList>
            <person name="Miess H."/>
            <person name="Frediansyhah A."/>
            <person name="Gross H."/>
        </authorList>
    </citation>
    <scope>NUCLEOTIDE SEQUENCE [LARGE SCALE GENOMIC DNA]</scope>
    <source>
        <strain evidence="2 3">DSM 17473</strain>
    </source>
</reference>
<name>A0A4P6KUD7_9BURK</name>
<dbReference type="SUPFAM" id="SSF48208">
    <property type="entry name" value="Six-hairpin glycosidases"/>
    <property type="match status" value="1"/>
</dbReference>
<gene>
    <name evidence="2" type="ORF">EWM63_06825</name>
</gene>
<evidence type="ECO:0000313" key="3">
    <source>
        <dbReference type="Proteomes" id="UP000290637"/>
    </source>
</evidence>
<dbReference type="GO" id="GO:0005975">
    <property type="term" value="P:carbohydrate metabolic process"/>
    <property type="evidence" value="ECO:0007669"/>
    <property type="project" value="InterPro"/>
</dbReference>
<dbReference type="AlphaFoldDB" id="A0A4P6KUD7"/>
<accession>A0A4P6KUD7</accession>
<sequence length="1121" mass="122622">MSIRFAISLACLLAGVHWAPDAAHAAQPYKPEAPSLAPNLQGRLERPLRYRPEGADFVIDDGREFFNRPLYGGNTAFRVDGGDRPEFALYLPGRGGNLRLGVRTAASTLWLHEARSVQARYRPGELHYEIADAALGATGRLKVAAVAYAATEGLAVEVRGEGLPADAELVFAFGPGNGQRGRRDGDIGTERVPIGEYFQFTPAFARGAKFDMTGNGFTVVTPKATISATASLPAQMGKADASQWNALPALLSSRAASDEHVAVGRVPLGTQPVHLALQVTAREQPKEGARELSVYREAGASAETKRPQALLPRFAPAELPQRFADATRHFAQLRNQVRIDTPDPYLNAAMGALNVAADAVWDDTQQAIMHGAVAWRSRLLGWRGPYALDALGWHDRFRRNADGWTVQQNTTPVSTKVPPPEQATNLARNRAGMHTNGNLTQSHYDMNIGFVDAVMRHLLWTGDMDYARAVWPVLERHLAWERRLFRREFGPSKLPLYDAYAAIWASDDLFYNGGGATHTTAYNAWHNAMAARITTMIGKDPAPYEAEAQAIHHAMREQLWMPERGAFAEYRDALGQQLLHPSYAVWSFYHTLDSRVPTRFEAARMAADLDRHLRPIPVRGPGVPADRPYAVLPTSDWMPYTWSINNVVMSENLHTALAYWQAGRAETAFTLAKGALLASLYMGISPGNIGSMNYLDVYRRESQRDFADGSGVMSRALVEGLFGVQPDALAGVLTVRPGLPRAWHHARLDHPDVGVAYRRDGNRETWQISQNGKRFRQLSLQVPARAGKVAGVTVDGKPARWQAEADAVDTPRLLVDVPLGAAAKIDIAWRGETIHGDRAAPAGPEPREGFTQVRQGDFTWWRPAARPAPETACTLEGPGWTAGPPVRPRHVDLAGAFNDRVTELFKPFKYLSPRSPHVTLALPAQGAGAWAGHVNDLPRLDDAGLRALGGTLRLPNGLTFATPASGANVVFTSQWDNYPRAVTVPLSGRAPRAFLLMAGSTNHMQSRIDNGEIVVTYTDGTAARTPLRNPDNWWPIERDYFLDDYQFRLCGTLPVRVDLQSARVHVPDPATFKGTAREAIDGGAATVLTVPLDAGKTLQSVTVRALANDVVIGLMGLTLDK</sequence>
<dbReference type="EMBL" id="CP035913">
    <property type="protein sequence ID" value="QBE62719.1"/>
    <property type="molecule type" value="Genomic_DNA"/>
</dbReference>
<feature type="signal peptide" evidence="1">
    <location>
        <begin position="1"/>
        <end position="25"/>
    </location>
</feature>
<dbReference type="InterPro" id="IPR012341">
    <property type="entry name" value="6hp_glycosidase-like_sf"/>
</dbReference>
<dbReference type="OrthoDB" id="8660908at2"/>
<dbReference type="InterPro" id="IPR008928">
    <property type="entry name" value="6-hairpin_glycosidase_sf"/>
</dbReference>
<organism evidence="2 3">
    <name type="scientific">Pseudoduganella lutea</name>
    <dbReference type="NCBI Taxonomy" id="321985"/>
    <lineage>
        <taxon>Bacteria</taxon>
        <taxon>Pseudomonadati</taxon>
        <taxon>Pseudomonadota</taxon>
        <taxon>Betaproteobacteria</taxon>
        <taxon>Burkholderiales</taxon>
        <taxon>Oxalobacteraceae</taxon>
        <taxon>Telluria group</taxon>
        <taxon>Pseudoduganella</taxon>
    </lineage>
</organism>
<dbReference type="Gene3D" id="1.50.10.10">
    <property type="match status" value="1"/>
</dbReference>
<dbReference type="KEGG" id="plue:EWM63_06825"/>